<evidence type="ECO:0000256" key="5">
    <source>
        <dbReference type="ARBA" id="ARBA00023141"/>
    </source>
</evidence>
<dbReference type="UniPathway" id="UPA00035">
    <property type="reaction ID" value="UER00044"/>
</dbReference>
<protein>
    <recommendedName>
        <fullName evidence="8">Tryptophan synthase alpha chain</fullName>
        <ecNumber evidence="8">4.2.1.20</ecNumber>
    </recommendedName>
</protein>
<dbReference type="PANTHER" id="PTHR43406:SF1">
    <property type="entry name" value="TRYPTOPHAN SYNTHASE ALPHA CHAIN, CHLOROPLASTIC"/>
    <property type="match status" value="1"/>
</dbReference>
<dbReference type="Proteomes" id="UP000662857">
    <property type="component" value="Chromosome"/>
</dbReference>
<accession>A0A895YRZ4</accession>
<comment type="catalytic activity">
    <reaction evidence="7 8">
        <text>(1S,2R)-1-C-(indol-3-yl)glycerol 3-phosphate + L-serine = D-glyceraldehyde 3-phosphate + L-tryptophan + H2O</text>
        <dbReference type="Rhea" id="RHEA:10532"/>
        <dbReference type="ChEBI" id="CHEBI:15377"/>
        <dbReference type="ChEBI" id="CHEBI:33384"/>
        <dbReference type="ChEBI" id="CHEBI:57912"/>
        <dbReference type="ChEBI" id="CHEBI:58866"/>
        <dbReference type="ChEBI" id="CHEBI:59776"/>
        <dbReference type="EC" id="4.2.1.20"/>
    </reaction>
</comment>
<evidence type="ECO:0000256" key="6">
    <source>
        <dbReference type="ARBA" id="ARBA00023239"/>
    </source>
</evidence>
<sequence>MADFFPGRADGQPGLALFLNAGDPPLEVLVDVLVALDALGVDCVELAVPFPDSVTDGPVIRRSAARALAGGVGLPETLAFVARTRQLLRRTRIALLADWRFSLKDGAPDELARRVADSGVDGLLVHGLPPRLRPAWQAAVEAVGLPVVGTCYQGVSTPQTMAMAARQATAYLYLVAHYGRSGTRASNGFASLAATITSLRGLTNAPIAVGFGVTSRADVAAVAAAGADAAIVGSATVATVERSLANRSDVAAEISEFVCSLQQPAPATNS</sequence>
<dbReference type="Gene3D" id="3.20.20.70">
    <property type="entry name" value="Aldolase class I"/>
    <property type="match status" value="1"/>
</dbReference>
<reference evidence="10" key="1">
    <citation type="submission" date="2021-02" db="EMBL/GenBank/DDBJ databases">
        <title>Natrosporangium hydrolyticum gen. nov., sp. nov, a haloalkaliphilic actinobacterium from a soda solonchak soil.</title>
        <authorList>
            <person name="Sorokin D.Y."/>
            <person name="Khijniak T.V."/>
            <person name="Zakharycheva A.P."/>
            <person name="Boueva O.V."/>
            <person name="Ariskina E.V."/>
            <person name="Hahnke R.L."/>
            <person name="Bunk B."/>
            <person name="Sproer C."/>
            <person name="Schumann P."/>
            <person name="Evtushenko L.I."/>
            <person name="Kublanov I.V."/>
        </authorList>
    </citation>
    <scope>NUCLEOTIDE SEQUENCE</scope>
    <source>
        <strain evidence="10">DSM 106523</strain>
    </source>
</reference>
<evidence type="ECO:0000256" key="8">
    <source>
        <dbReference type="HAMAP-Rule" id="MF_00131"/>
    </source>
</evidence>
<comment type="subunit">
    <text evidence="2 8">Tetramer of two alpha and two beta chains.</text>
</comment>
<evidence type="ECO:0000313" key="10">
    <source>
        <dbReference type="EMBL" id="QSB16788.1"/>
    </source>
</evidence>
<comment type="pathway">
    <text evidence="1 8">Amino-acid biosynthesis; L-tryptophan biosynthesis; L-tryptophan from chorismate: step 5/5.</text>
</comment>
<evidence type="ECO:0000256" key="2">
    <source>
        <dbReference type="ARBA" id="ARBA00011270"/>
    </source>
</evidence>
<dbReference type="InterPro" id="IPR013785">
    <property type="entry name" value="Aldolase_TIM"/>
</dbReference>
<keyword evidence="3 8" id="KW-0028">Amino-acid biosynthesis</keyword>
<comment type="similarity">
    <text evidence="8 9">Belongs to the TrpA family.</text>
</comment>
<dbReference type="EC" id="4.2.1.20" evidence="8"/>
<keyword evidence="5 8" id="KW-0057">Aromatic amino acid biosynthesis</keyword>
<dbReference type="InterPro" id="IPR011060">
    <property type="entry name" value="RibuloseP-bd_barrel"/>
</dbReference>
<evidence type="ECO:0000313" key="11">
    <source>
        <dbReference type="Proteomes" id="UP000662857"/>
    </source>
</evidence>
<dbReference type="SUPFAM" id="SSF51366">
    <property type="entry name" value="Ribulose-phoshate binding barrel"/>
    <property type="match status" value="1"/>
</dbReference>
<dbReference type="GO" id="GO:0005829">
    <property type="term" value="C:cytosol"/>
    <property type="evidence" value="ECO:0007669"/>
    <property type="project" value="TreeGrafter"/>
</dbReference>
<comment type="function">
    <text evidence="8">The alpha subunit is responsible for the aldol cleavage of indoleglycerol phosphate to indole and glyceraldehyde 3-phosphate.</text>
</comment>
<organism evidence="10 11">
    <name type="scientific">Natronosporangium hydrolyticum</name>
    <dbReference type="NCBI Taxonomy" id="2811111"/>
    <lineage>
        <taxon>Bacteria</taxon>
        <taxon>Bacillati</taxon>
        <taxon>Actinomycetota</taxon>
        <taxon>Actinomycetes</taxon>
        <taxon>Micromonosporales</taxon>
        <taxon>Micromonosporaceae</taxon>
        <taxon>Natronosporangium</taxon>
    </lineage>
</organism>
<dbReference type="GO" id="GO:0004834">
    <property type="term" value="F:tryptophan synthase activity"/>
    <property type="evidence" value="ECO:0007669"/>
    <property type="project" value="UniProtKB-UniRule"/>
</dbReference>
<dbReference type="PANTHER" id="PTHR43406">
    <property type="entry name" value="TRYPTOPHAN SYNTHASE, ALPHA CHAIN"/>
    <property type="match status" value="1"/>
</dbReference>
<dbReference type="InterPro" id="IPR002028">
    <property type="entry name" value="Trp_synthase_suA"/>
</dbReference>
<dbReference type="KEGG" id="nhy:JQS43_11180"/>
<dbReference type="RefSeq" id="WP_239679024.1">
    <property type="nucleotide sequence ID" value="NZ_CP070499.1"/>
</dbReference>
<feature type="active site" description="Proton acceptor" evidence="8">
    <location>
        <position position="56"/>
    </location>
</feature>
<evidence type="ECO:0000256" key="3">
    <source>
        <dbReference type="ARBA" id="ARBA00022605"/>
    </source>
</evidence>
<name>A0A895YRZ4_9ACTN</name>
<proteinExistence type="inferred from homology"/>
<dbReference type="Pfam" id="PF00290">
    <property type="entry name" value="Trp_syntA"/>
    <property type="match status" value="1"/>
</dbReference>
<gene>
    <name evidence="8 10" type="primary">trpA</name>
    <name evidence="10" type="ORF">JQS43_11180</name>
</gene>
<dbReference type="NCBIfam" id="TIGR00262">
    <property type="entry name" value="trpA"/>
    <property type="match status" value="1"/>
</dbReference>
<evidence type="ECO:0000256" key="1">
    <source>
        <dbReference type="ARBA" id="ARBA00004733"/>
    </source>
</evidence>
<evidence type="ECO:0000256" key="9">
    <source>
        <dbReference type="RuleBase" id="RU003662"/>
    </source>
</evidence>
<keyword evidence="11" id="KW-1185">Reference proteome</keyword>
<evidence type="ECO:0000256" key="7">
    <source>
        <dbReference type="ARBA" id="ARBA00049047"/>
    </source>
</evidence>
<evidence type="ECO:0000256" key="4">
    <source>
        <dbReference type="ARBA" id="ARBA00022822"/>
    </source>
</evidence>
<feature type="active site" description="Proton acceptor" evidence="8">
    <location>
        <position position="45"/>
    </location>
</feature>
<keyword evidence="4 8" id="KW-0822">Tryptophan biosynthesis</keyword>
<dbReference type="EMBL" id="CP070499">
    <property type="protein sequence ID" value="QSB16788.1"/>
    <property type="molecule type" value="Genomic_DNA"/>
</dbReference>
<dbReference type="AlphaFoldDB" id="A0A895YRZ4"/>
<dbReference type="HAMAP" id="MF_00131">
    <property type="entry name" value="Trp_synth_alpha"/>
    <property type="match status" value="1"/>
</dbReference>
<keyword evidence="6 8" id="KW-0456">Lyase</keyword>